<sequence>MVEVKRWREKRTWVFSSVAWAHRACKACRKHRLICISGLLPCLLSPRYPPERFHNLARGKDHPLERPRKPARLSAAASSGPSPVWEAQRIPLRPSPSALCTVVTEAISRGCSGAGVSVSLPGRTERLDAPRPQASRQESSDLKPIPEAGRSTIAAAPRYTCHGNRWR</sequence>
<keyword evidence="3" id="KW-1185">Reference proteome</keyword>
<proteinExistence type="predicted"/>
<dbReference type="AlphaFoldDB" id="A0A9Q1G0A6"/>
<feature type="compositionally biased region" description="Basic and acidic residues" evidence="1">
    <location>
        <begin position="57"/>
        <end position="68"/>
    </location>
</feature>
<evidence type="ECO:0000256" key="1">
    <source>
        <dbReference type="SAM" id="MobiDB-lite"/>
    </source>
</evidence>
<reference evidence="2" key="1">
    <citation type="journal article" date="2023" name="Science">
        <title>Genome structures resolve the early diversification of teleost fishes.</title>
        <authorList>
            <person name="Parey E."/>
            <person name="Louis A."/>
            <person name="Montfort J."/>
            <person name="Bouchez O."/>
            <person name="Roques C."/>
            <person name="Iampietro C."/>
            <person name="Lluch J."/>
            <person name="Castinel A."/>
            <person name="Donnadieu C."/>
            <person name="Desvignes T."/>
            <person name="Floi Bucao C."/>
            <person name="Jouanno E."/>
            <person name="Wen M."/>
            <person name="Mejri S."/>
            <person name="Dirks R."/>
            <person name="Jansen H."/>
            <person name="Henkel C."/>
            <person name="Chen W.J."/>
            <person name="Zahm M."/>
            <person name="Cabau C."/>
            <person name="Klopp C."/>
            <person name="Thompson A.W."/>
            <person name="Robinson-Rechavi M."/>
            <person name="Braasch I."/>
            <person name="Lecointre G."/>
            <person name="Bobe J."/>
            <person name="Postlethwait J.H."/>
            <person name="Berthelot C."/>
            <person name="Roest Crollius H."/>
            <person name="Guiguen Y."/>
        </authorList>
    </citation>
    <scope>NUCLEOTIDE SEQUENCE</scope>
    <source>
        <strain evidence="2">WJC10195</strain>
    </source>
</reference>
<dbReference type="EMBL" id="JAINUF010000003">
    <property type="protein sequence ID" value="KAJ8370476.1"/>
    <property type="molecule type" value="Genomic_DNA"/>
</dbReference>
<comment type="caution">
    <text evidence="2">The sequence shown here is derived from an EMBL/GenBank/DDBJ whole genome shotgun (WGS) entry which is preliminary data.</text>
</comment>
<evidence type="ECO:0000313" key="2">
    <source>
        <dbReference type="EMBL" id="KAJ8370476.1"/>
    </source>
</evidence>
<evidence type="ECO:0000313" key="3">
    <source>
        <dbReference type="Proteomes" id="UP001152622"/>
    </source>
</evidence>
<gene>
    <name evidence="2" type="ORF">SKAU_G00105040</name>
</gene>
<organism evidence="2 3">
    <name type="scientific">Synaphobranchus kaupii</name>
    <name type="common">Kaup's arrowtooth eel</name>
    <dbReference type="NCBI Taxonomy" id="118154"/>
    <lineage>
        <taxon>Eukaryota</taxon>
        <taxon>Metazoa</taxon>
        <taxon>Chordata</taxon>
        <taxon>Craniata</taxon>
        <taxon>Vertebrata</taxon>
        <taxon>Euteleostomi</taxon>
        <taxon>Actinopterygii</taxon>
        <taxon>Neopterygii</taxon>
        <taxon>Teleostei</taxon>
        <taxon>Anguilliformes</taxon>
        <taxon>Synaphobranchidae</taxon>
        <taxon>Synaphobranchus</taxon>
    </lineage>
</organism>
<dbReference type="Proteomes" id="UP001152622">
    <property type="component" value="Chromosome 3"/>
</dbReference>
<name>A0A9Q1G0A6_SYNKA</name>
<feature type="region of interest" description="Disordered" evidence="1">
    <location>
        <begin position="119"/>
        <end position="151"/>
    </location>
</feature>
<protein>
    <submittedName>
        <fullName evidence="2">Uncharacterized protein</fullName>
    </submittedName>
</protein>
<feature type="region of interest" description="Disordered" evidence="1">
    <location>
        <begin position="57"/>
        <end position="88"/>
    </location>
</feature>
<accession>A0A9Q1G0A6</accession>